<evidence type="ECO:0000256" key="1">
    <source>
        <dbReference type="SAM" id="MobiDB-lite"/>
    </source>
</evidence>
<keyword evidence="3" id="KW-1185">Reference proteome</keyword>
<protein>
    <submittedName>
        <fullName evidence="2">Uncharacterized protein</fullName>
    </submittedName>
</protein>
<dbReference type="InParanoid" id="A0A0C2X5C0"/>
<evidence type="ECO:0000313" key="3">
    <source>
        <dbReference type="Proteomes" id="UP000054549"/>
    </source>
</evidence>
<dbReference type="EMBL" id="KN818249">
    <property type="protein sequence ID" value="KIL64466.1"/>
    <property type="molecule type" value="Genomic_DNA"/>
</dbReference>
<evidence type="ECO:0000313" key="2">
    <source>
        <dbReference type="EMBL" id="KIL64466.1"/>
    </source>
</evidence>
<gene>
    <name evidence="2" type="ORF">M378DRAFT_163240</name>
</gene>
<reference evidence="2 3" key="1">
    <citation type="submission" date="2014-04" db="EMBL/GenBank/DDBJ databases">
        <title>Evolutionary Origins and Diversification of the Mycorrhizal Mutualists.</title>
        <authorList>
            <consortium name="DOE Joint Genome Institute"/>
            <consortium name="Mycorrhizal Genomics Consortium"/>
            <person name="Kohler A."/>
            <person name="Kuo A."/>
            <person name="Nagy L.G."/>
            <person name="Floudas D."/>
            <person name="Copeland A."/>
            <person name="Barry K.W."/>
            <person name="Cichocki N."/>
            <person name="Veneault-Fourrey C."/>
            <person name="LaButti K."/>
            <person name="Lindquist E.A."/>
            <person name="Lipzen A."/>
            <person name="Lundell T."/>
            <person name="Morin E."/>
            <person name="Murat C."/>
            <person name="Riley R."/>
            <person name="Ohm R."/>
            <person name="Sun H."/>
            <person name="Tunlid A."/>
            <person name="Henrissat B."/>
            <person name="Grigoriev I.V."/>
            <person name="Hibbett D.S."/>
            <person name="Martin F."/>
        </authorList>
    </citation>
    <scope>NUCLEOTIDE SEQUENCE [LARGE SCALE GENOMIC DNA]</scope>
    <source>
        <strain evidence="2 3">Koide BX008</strain>
    </source>
</reference>
<accession>A0A0C2X5C0</accession>
<proteinExistence type="predicted"/>
<sequence length="55" mass="5967">MGTGMATGDRRPRTRRPLLAPTDRPHSQSKKLSCSGLTRNLAQVPSTLAPRPVEV</sequence>
<feature type="non-terminal residue" evidence="2">
    <location>
        <position position="55"/>
    </location>
</feature>
<organism evidence="2 3">
    <name type="scientific">Amanita muscaria (strain Koide BX008)</name>
    <dbReference type="NCBI Taxonomy" id="946122"/>
    <lineage>
        <taxon>Eukaryota</taxon>
        <taxon>Fungi</taxon>
        <taxon>Dikarya</taxon>
        <taxon>Basidiomycota</taxon>
        <taxon>Agaricomycotina</taxon>
        <taxon>Agaricomycetes</taxon>
        <taxon>Agaricomycetidae</taxon>
        <taxon>Agaricales</taxon>
        <taxon>Pluteineae</taxon>
        <taxon>Amanitaceae</taxon>
        <taxon>Amanita</taxon>
    </lineage>
</organism>
<name>A0A0C2X5C0_AMAMK</name>
<dbReference type="HOGENOM" id="CLU_3037782_0_0_1"/>
<dbReference type="Proteomes" id="UP000054549">
    <property type="component" value="Unassembled WGS sequence"/>
</dbReference>
<feature type="region of interest" description="Disordered" evidence="1">
    <location>
        <begin position="1"/>
        <end position="38"/>
    </location>
</feature>
<dbReference type="AlphaFoldDB" id="A0A0C2X5C0"/>